<dbReference type="InterPro" id="IPR027417">
    <property type="entry name" value="P-loop_NTPase"/>
</dbReference>
<keyword evidence="6" id="KW-0732">Signal</keyword>
<dbReference type="RefSeq" id="XP_002957717.1">
    <property type="nucleotide sequence ID" value="XM_002957671.1"/>
</dbReference>
<dbReference type="GO" id="GO:0005524">
    <property type="term" value="F:ATP binding"/>
    <property type="evidence" value="ECO:0007669"/>
    <property type="project" value="UniProtKB-KW"/>
</dbReference>
<dbReference type="InterPro" id="IPR014001">
    <property type="entry name" value="Helicase_ATP-bd"/>
</dbReference>
<evidence type="ECO:0000256" key="4">
    <source>
        <dbReference type="ARBA" id="ARBA00022840"/>
    </source>
</evidence>
<evidence type="ECO:0000256" key="2">
    <source>
        <dbReference type="ARBA" id="ARBA00022801"/>
    </source>
</evidence>
<dbReference type="Gene3D" id="3.40.50.300">
    <property type="entry name" value="P-loop containing nucleotide triphosphate hydrolases"/>
    <property type="match status" value="1"/>
</dbReference>
<accession>D8UGC7</accession>
<feature type="region of interest" description="Disordered" evidence="5">
    <location>
        <begin position="577"/>
        <end position="610"/>
    </location>
</feature>
<dbReference type="InterPro" id="IPR049730">
    <property type="entry name" value="SNF2/RAD54-like_C"/>
</dbReference>
<dbReference type="EMBL" id="GL378398">
    <property type="protein sequence ID" value="EFJ41266.1"/>
    <property type="molecule type" value="Genomic_DNA"/>
</dbReference>
<dbReference type="SUPFAM" id="SSF52540">
    <property type="entry name" value="P-loop containing nucleoside triphosphate hydrolases"/>
    <property type="match status" value="3"/>
</dbReference>
<dbReference type="PANTHER" id="PTHR45629:SF7">
    <property type="entry name" value="DNA EXCISION REPAIR PROTEIN ERCC-6-RELATED"/>
    <property type="match status" value="1"/>
</dbReference>
<dbReference type="Proteomes" id="UP000001058">
    <property type="component" value="Unassembled WGS sequence"/>
</dbReference>
<dbReference type="Pfam" id="PF00271">
    <property type="entry name" value="Helicase_C"/>
    <property type="match status" value="1"/>
</dbReference>
<protein>
    <recommendedName>
        <fullName evidence="11">SNF2 super family</fullName>
    </recommendedName>
</protein>
<dbReference type="InterPro" id="IPR050496">
    <property type="entry name" value="SNF2_RAD54_helicase_repair"/>
</dbReference>
<dbReference type="InterPro" id="IPR038718">
    <property type="entry name" value="SNF2-like_sf"/>
</dbReference>
<dbReference type="STRING" id="3068.D8UGC7"/>
<dbReference type="GO" id="GO:0004386">
    <property type="term" value="F:helicase activity"/>
    <property type="evidence" value="ECO:0007669"/>
    <property type="project" value="UniProtKB-KW"/>
</dbReference>
<dbReference type="GeneID" id="9620759"/>
<dbReference type="eggNOG" id="KOG0390">
    <property type="taxonomic scope" value="Eukaryota"/>
</dbReference>
<sequence length="610" mass="65803">MGYRGLKAIAALWTLLTAGIRGPGAPTCSRPLVLCPASLVANWGAELSRWLEGRVAPVVVDDTRGEKVKEVLATFGSRVVRSGGRGGGGVHRAQQYQVLVMGYTTFRMHREAVVRKGVDIVICDEAHTLKNGESQLTKAVAGLPARMRLLLSGTPIQNDLASAAGWREGGRRGSSVEGYGTATVRYEGVMTEFYTLFNVAVPGLLGEPSAFRRTFEHPILRGQDADASDAEVAVGAERSAQLLQLCGRFMLRRTCGLMKKYLPPKVEQVAVLEMMLKAVREGGSGDKVVLVSNYTEALDVLEVMCRTHGWVSLRLDGSCSVKSRQPIVDTFNDPSHPSFLLLLSSKAGGVGLNIIGANRLVLFDPDWNPANDLQAMARVWRQGQKKKVWIYRLLTTGTIEEKVYQRQLAKQGLSAAVVDDTAAQSRTFSQDELRALFEVNTTTMCDTHGAIKCSCDGSAAAARAKQEQAKRQQQAAAAATAAAEAAVEGQQGKDDDDDDDGTLAKGASGPPANKDKGKGEGKGKGEHEGGTVDDGIMQWAHLASVADSVDPIWQGVSSWLRDKFTTYLFSDHIINDSPKEGVEVEDEEEAGEDVEGEDPVCDDIDYGDYE</sequence>
<feature type="chain" id="PRO_5003124508" description="SNF2 super family" evidence="6">
    <location>
        <begin position="25"/>
        <end position="610"/>
    </location>
</feature>
<dbReference type="GO" id="GO:0015616">
    <property type="term" value="F:DNA translocase activity"/>
    <property type="evidence" value="ECO:0007669"/>
    <property type="project" value="TreeGrafter"/>
</dbReference>
<proteinExistence type="predicted"/>
<evidence type="ECO:0000256" key="5">
    <source>
        <dbReference type="SAM" id="MobiDB-lite"/>
    </source>
</evidence>
<dbReference type="Gene3D" id="3.40.50.10810">
    <property type="entry name" value="Tandem AAA-ATPase domain"/>
    <property type="match status" value="1"/>
</dbReference>
<feature type="compositionally biased region" description="Basic and acidic residues" evidence="5">
    <location>
        <begin position="513"/>
        <end position="530"/>
    </location>
</feature>
<keyword evidence="1" id="KW-0547">Nucleotide-binding</keyword>
<dbReference type="InterPro" id="IPR001650">
    <property type="entry name" value="Helicase_C-like"/>
</dbReference>
<evidence type="ECO:0000256" key="6">
    <source>
        <dbReference type="SAM" id="SignalP"/>
    </source>
</evidence>
<gene>
    <name evidence="9" type="ORF">VOLCADRAFT_107785</name>
</gene>
<keyword evidence="3" id="KW-0347">Helicase</keyword>
<evidence type="ECO:0008006" key="11">
    <source>
        <dbReference type="Google" id="ProtNLM"/>
    </source>
</evidence>
<dbReference type="PROSITE" id="PS51192">
    <property type="entry name" value="HELICASE_ATP_BIND_1"/>
    <property type="match status" value="1"/>
</dbReference>
<dbReference type="GO" id="GO:0016787">
    <property type="term" value="F:hydrolase activity"/>
    <property type="evidence" value="ECO:0007669"/>
    <property type="project" value="UniProtKB-KW"/>
</dbReference>
<feature type="compositionally biased region" description="Acidic residues" evidence="5">
    <location>
        <begin position="583"/>
        <end position="610"/>
    </location>
</feature>
<dbReference type="PANTHER" id="PTHR45629">
    <property type="entry name" value="SNF2/RAD54 FAMILY MEMBER"/>
    <property type="match status" value="1"/>
</dbReference>
<dbReference type="OrthoDB" id="413460at2759"/>
<evidence type="ECO:0000313" key="10">
    <source>
        <dbReference type="Proteomes" id="UP000001058"/>
    </source>
</evidence>
<dbReference type="GO" id="GO:0045003">
    <property type="term" value="P:double-strand break repair via synthesis-dependent strand annealing"/>
    <property type="evidence" value="ECO:0007669"/>
    <property type="project" value="TreeGrafter"/>
</dbReference>
<dbReference type="GO" id="GO:0007131">
    <property type="term" value="P:reciprocal meiotic recombination"/>
    <property type="evidence" value="ECO:0007669"/>
    <property type="project" value="TreeGrafter"/>
</dbReference>
<dbReference type="SMART" id="SM00490">
    <property type="entry name" value="HELICc"/>
    <property type="match status" value="1"/>
</dbReference>
<evidence type="ECO:0000313" key="9">
    <source>
        <dbReference type="EMBL" id="EFJ41266.1"/>
    </source>
</evidence>
<name>D8UGC7_VOLCA</name>
<feature type="domain" description="Helicase ATP-binding" evidence="7">
    <location>
        <begin position="1"/>
        <end position="163"/>
    </location>
</feature>
<dbReference type="CDD" id="cd18793">
    <property type="entry name" value="SF2_C_SNF"/>
    <property type="match status" value="1"/>
</dbReference>
<feature type="signal peptide" evidence="6">
    <location>
        <begin position="1"/>
        <end position="24"/>
    </location>
</feature>
<keyword evidence="2" id="KW-0378">Hydrolase</keyword>
<dbReference type="Pfam" id="PF00176">
    <property type="entry name" value="SNF2-rel_dom"/>
    <property type="match status" value="1"/>
</dbReference>
<evidence type="ECO:0000259" key="7">
    <source>
        <dbReference type="PROSITE" id="PS51192"/>
    </source>
</evidence>
<dbReference type="AlphaFoldDB" id="D8UGC7"/>
<dbReference type="InterPro" id="IPR000330">
    <property type="entry name" value="SNF2_N"/>
</dbReference>
<reference evidence="9 10" key="1">
    <citation type="journal article" date="2010" name="Science">
        <title>Genomic analysis of organismal complexity in the multicellular green alga Volvox carteri.</title>
        <authorList>
            <person name="Prochnik S.E."/>
            <person name="Umen J."/>
            <person name="Nedelcu A.M."/>
            <person name="Hallmann A."/>
            <person name="Miller S.M."/>
            <person name="Nishii I."/>
            <person name="Ferris P."/>
            <person name="Kuo A."/>
            <person name="Mitros T."/>
            <person name="Fritz-Laylin L.K."/>
            <person name="Hellsten U."/>
            <person name="Chapman J."/>
            <person name="Simakov O."/>
            <person name="Rensing S.A."/>
            <person name="Terry A."/>
            <person name="Pangilinan J."/>
            <person name="Kapitonov V."/>
            <person name="Jurka J."/>
            <person name="Salamov A."/>
            <person name="Shapiro H."/>
            <person name="Schmutz J."/>
            <person name="Grimwood J."/>
            <person name="Lindquist E."/>
            <person name="Lucas S."/>
            <person name="Grigoriev I.V."/>
            <person name="Schmitt R."/>
            <person name="Kirk D."/>
            <person name="Rokhsar D.S."/>
        </authorList>
    </citation>
    <scope>NUCLEOTIDE SEQUENCE [LARGE SCALE GENOMIC DNA]</scope>
    <source>
        <strain evidence="10">f. Nagariensis / Eve</strain>
    </source>
</reference>
<feature type="region of interest" description="Disordered" evidence="5">
    <location>
        <begin position="481"/>
        <end position="532"/>
    </location>
</feature>
<dbReference type="GO" id="GO:0005634">
    <property type="term" value="C:nucleus"/>
    <property type="evidence" value="ECO:0007669"/>
    <property type="project" value="TreeGrafter"/>
</dbReference>
<evidence type="ECO:0000256" key="1">
    <source>
        <dbReference type="ARBA" id="ARBA00022741"/>
    </source>
</evidence>
<evidence type="ECO:0000259" key="8">
    <source>
        <dbReference type="PROSITE" id="PS51194"/>
    </source>
</evidence>
<dbReference type="FunFam" id="3.40.50.300:FF:000332">
    <property type="entry name" value="DNA repair and recombination protein RAD54-like"/>
    <property type="match status" value="1"/>
</dbReference>
<dbReference type="InParanoid" id="D8UGC7"/>
<dbReference type="PROSITE" id="PS51194">
    <property type="entry name" value="HELICASE_CTER"/>
    <property type="match status" value="1"/>
</dbReference>
<keyword evidence="10" id="KW-1185">Reference proteome</keyword>
<evidence type="ECO:0000256" key="3">
    <source>
        <dbReference type="ARBA" id="ARBA00022806"/>
    </source>
</evidence>
<feature type="domain" description="Helicase C-terminal" evidence="8">
    <location>
        <begin position="271"/>
        <end position="429"/>
    </location>
</feature>
<dbReference type="KEGG" id="vcn:VOLCADRAFT_107785"/>
<organism evidence="10">
    <name type="scientific">Volvox carteri f. nagariensis</name>
    <dbReference type="NCBI Taxonomy" id="3068"/>
    <lineage>
        <taxon>Eukaryota</taxon>
        <taxon>Viridiplantae</taxon>
        <taxon>Chlorophyta</taxon>
        <taxon>core chlorophytes</taxon>
        <taxon>Chlorophyceae</taxon>
        <taxon>CS clade</taxon>
        <taxon>Chlamydomonadales</taxon>
        <taxon>Volvocaceae</taxon>
        <taxon>Volvox</taxon>
    </lineage>
</organism>
<keyword evidence="4" id="KW-0067">ATP-binding</keyword>